<evidence type="ECO:0008006" key="15">
    <source>
        <dbReference type="Google" id="ProtNLM"/>
    </source>
</evidence>
<evidence type="ECO:0000256" key="7">
    <source>
        <dbReference type="ARBA" id="ARBA00022824"/>
    </source>
</evidence>
<dbReference type="AlphaFoldDB" id="A0A9J6G5P2"/>
<gene>
    <name evidence="13" type="ORF">HPB48_002504</name>
</gene>
<keyword evidence="9" id="KW-0560">Oxidoreductase</keyword>
<comment type="cofactor">
    <cofactor evidence="1">
        <name>heme</name>
        <dbReference type="ChEBI" id="CHEBI:30413"/>
    </cofactor>
</comment>
<reference evidence="13 14" key="1">
    <citation type="journal article" date="2020" name="Cell">
        <title>Large-Scale Comparative Analyses of Tick Genomes Elucidate Their Genetic Diversity and Vector Capacities.</title>
        <authorList>
            <consortium name="Tick Genome and Microbiome Consortium (TIGMIC)"/>
            <person name="Jia N."/>
            <person name="Wang J."/>
            <person name="Shi W."/>
            <person name="Du L."/>
            <person name="Sun Y."/>
            <person name="Zhan W."/>
            <person name="Jiang J.F."/>
            <person name="Wang Q."/>
            <person name="Zhang B."/>
            <person name="Ji P."/>
            <person name="Bell-Sakyi L."/>
            <person name="Cui X.M."/>
            <person name="Yuan T.T."/>
            <person name="Jiang B.G."/>
            <person name="Yang W.F."/>
            <person name="Lam T.T."/>
            <person name="Chang Q.C."/>
            <person name="Ding S.J."/>
            <person name="Wang X.J."/>
            <person name="Zhu J.G."/>
            <person name="Ruan X.D."/>
            <person name="Zhao L."/>
            <person name="Wei J.T."/>
            <person name="Ye R.Z."/>
            <person name="Que T.C."/>
            <person name="Du C.H."/>
            <person name="Zhou Y.H."/>
            <person name="Cheng J.X."/>
            <person name="Dai P.F."/>
            <person name="Guo W.B."/>
            <person name="Han X.H."/>
            <person name="Huang E.J."/>
            <person name="Li L.F."/>
            <person name="Wei W."/>
            <person name="Gao Y.C."/>
            <person name="Liu J.Z."/>
            <person name="Shao H.Z."/>
            <person name="Wang X."/>
            <person name="Wang C.C."/>
            <person name="Yang T.C."/>
            <person name="Huo Q.B."/>
            <person name="Li W."/>
            <person name="Chen H.Y."/>
            <person name="Chen S.E."/>
            <person name="Zhou L.G."/>
            <person name="Ni X.B."/>
            <person name="Tian J.H."/>
            <person name="Sheng Y."/>
            <person name="Liu T."/>
            <person name="Pan Y.S."/>
            <person name="Xia L.Y."/>
            <person name="Li J."/>
            <person name="Zhao F."/>
            <person name="Cao W.C."/>
        </authorList>
    </citation>
    <scope>NUCLEOTIDE SEQUENCE [LARGE SCALE GENOMIC DNA]</scope>
    <source>
        <strain evidence="13">HaeL-2018</strain>
    </source>
</reference>
<dbReference type="GO" id="GO:0020037">
    <property type="term" value="F:heme binding"/>
    <property type="evidence" value="ECO:0007669"/>
    <property type="project" value="InterPro"/>
</dbReference>
<dbReference type="EMBL" id="JABSTR010000005">
    <property type="protein sequence ID" value="KAH9370565.1"/>
    <property type="molecule type" value="Genomic_DNA"/>
</dbReference>
<evidence type="ECO:0000256" key="5">
    <source>
        <dbReference type="ARBA" id="ARBA00022617"/>
    </source>
</evidence>
<evidence type="ECO:0000256" key="6">
    <source>
        <dbReference type="ARBA" id="ARBA00022723"/>
    </source>
</evidence>
<comment type="caution">
    <text evidence="13">The sequence shown here is derived from an EMBL/GenBank/DDBJ whole genome shotgun (WGS) entry which is preliminary data.</text>
</comment>
<evidence type="ECO:0000256" key="8">
    <source>
        <dbReference type="ARBA" id="ARBA00022848"/>
    </source>
</evidence>
<evidence type="ECO:0000256" key="3">
    <source>
        <dbReference type="ARBA" id="ARBA00004586"/>
    </source>
</evidence>
<keyword evidence="8" id="KW-0492">Microsome</keyword>
<dbReference type="Proteomes" id="UP000821853">
    <property type="component" value="Chromosome 3"/>
</dbReference>
<evidence type="ECO:0000256" key="9">
    <source>
        <dbReference type="ARBA" id="ARBA00023002"/>
    </source>
</evidence>
<dbReference type="SUPFAM" id="SSF48264">
    <property type="entry name" value="Cytochrome P450"/>
    <property type="match status" value="1"/>
</dbReference>
<keyword evidence="5" id="KW-0349">Heme</keyword>
<dbReference type="PANTHER" id="PTHR24292">
    <property type="entry name" value="CYTOCHROME P450"/>
    <property type="match status" value="1"/>
</dbReference>
<evidence type="ECO:0000256" key="4">
    <source>
        <dbReference type="ARBA" id="ARBA00010617"/>
    </source>
</evidence>
<dbReference type="GO" id="GO:0005789">
    <property type="term" value="C:endoplasmic reticulum membrane"/>
    <property type="evidence" value="ECO:0007669"/>
    <property type="project" value="UniProtKB-SubCell"/>
</dbReference>
<keyword evidence="6" id="KW-0479">Metal-binding</keyword>
<evidence type="ECO:0000313" key="13">
    <source>
        <dbReference type="EMBL" id="KAH9370565.1"/>
    </source>
</evidence>
<evidence type="ECO:0000256" key="1">
    <source>
        <dbReference type="ARBA" id="ARBA00001971"/>
    </source>
</evidence>
<evidence type="ECO:0000256" key="12">
    <source>
        <dbReference type="ARBA" id="ARBA00023136"/>
    </source>
</evidence>
<name>A0A9J6G5P2_HAELO</name>
<keyword evidence="14" id="KW-1185">Reference proteome</keyword>
<dbReference type="GO" id="GO:0004497">
    <property type="term" value="F:monooxygenase activity"/>
    <property type="evidence" value="ECO:0007669"/>
    <property type="project" value="UniProtKB-KW"/>
</dbReference>
<evidence type="ECO:0000256" key="11">
    <source>
        <dbReference type="ARBA" id="ARBA00023033"/>
    </source>
</evidence>
<keyword evidence="12" id="KW-0472">Membrane</keyword>
<comment type="similarity">
    <text evidence="4">Belongs to the cytochrome P450 family.</text>
</comment>
<sequence length="143" mass="16141">MKHATASVLSFFFFVVSKEMVEFYAILFFRFFVGDAPVVVVKDLDMIKEIFVKDFGNFSSRGVLPSLLDAEGQFIKILGDNADKGAELDINEHCERYTFDAIAKAAFGIDTGVQRDPRSPIFQTALKVLPNMMEGFVYFMGRK</sequence>
<keyword evidence="7" id="KW-0256">Endoplasmic reticulum</keyword>
<dbReference type="InterPro" id="IPR050476">
    <property type="entry name" value="Insect_CytP450_Detox"/>
</dbReference>
<dbReference type="GO" id="GO:0016705">
    <property type="term" value="F:oxidoreductase activity, acting on paired donors, with incorporation or reduction of molecular oxygen"/>
    <property type="evidence" value="ECO:0007669"/>
    <property type="project" value="InterPro"/>
</dbReference>
<keyword evidence="11" id="KW-0503">Monooxygenase</keyword>
<protein>
    <recommendedName>
        <fullName evidence="15">Cytochrome P450</fullName>
    </recommendedName>
</protein>
<dbReference type="VEuPathDB" id="VectorBase:HLOH_041764"/>
<evidence type="ECO:0000313" key="14">
    <source>
        <dbReference type="Proteomes" id="UP000821853"/>
    </source>
</evidence>
<dbReference type="GO" id="GO:0005506">
    <property type="term" value="F:iron ion binding"/>
    <property type="evidence" value="ECO:0007669"/>
    <property type="project" value="InterPro"/>
</dbReference>
<dbReference type="InterPro" id="IPR036396">
    <property type="entry name" value="Cyt_P450_sf"/>
</dbReference>
<comment type="subcellular location">
    <subcellularLocation>
        <location evidence="3">Endoplasmic reticulum membrane</location>
    </subcellularLocation>
    <subcellularLocation>
        <location evidence="2">Microsome membrane</location>
    </subcellularLocation>
</comment>
<proteinExistence type="inferred from homology"/>
<dbReference type="OrthoDB" id="6419533at2759"/>
<dbReference type="Gene3D" id="1.10.630.10">
    <property type="entry name" value="Cytochrome P450"/>
    <property type="match status" value="1"/>
</dbReference>
<keyword evidence="10" id="KW-0408">Iron</keyword>
<dbReference type="PANTHER" id="PTHR24292:SF102">
    <property type="entry name" value="CYTOCHROME P450 FAMILY-RELATED"/>
    <property type="match status" value="1"/>
</dbReference>
<accession>A0A9J6G5P2</accession>
<organism evidence="13 14">
    <name type="scientific">Haemaphysalis longicornis</name>
    <name type="common">Bush tick</name>
    <dbReference type="NCBI Taxonomy" id="44386"/>
    <lineage>
        <taxon>Eukaryota</taxon>
        <taxon>Metazoa</taxon>
        <taxon>Ecdysozoa</taxon>
        <taxon>Arthropoda</taxon>
        <taxon>Chelicerata</taxon>
        <taxon>Arachnida</taxon>
        <taxon>Acari</taxon>
        <taxon>Parasitiformes</taxon>
        <taxon>Ixodida</taxon>
        <taxon>Ixodoidea</taxon>
        <taxon>Ixodidae</taxon>
        <taxon>Haemaphysalinae</taxon>
        <taxon>Haemaphysalis</taxon>
    </lineage>
</organism>
<evidence type="ECO:0000256" key="2">
    <source>
        <dbReference type="ARBA" id="ARBA00004524"/>
    </source>
</evidence>
<evidence type="ECO:0000256" key="10">
    <source>
        <dbReference type="ARBA" id="ARBA00023004"/>
    </source>
</evidence>